<protein>
    <submittedName>
        <fullName evidence="2">Spore coat protein B</fullName>
    </submittedName>
</protein>
<dbReference type="OrthoDB" id="2452727at2"/>
<reference evidence="2 3" key="1">
    <citation type="submission" date="2018-07" db="EMBL/GenBank/DDBJ databases">
        <title>Genomic Encyclopedia of Type Strains, Phase IV (KMG-IV): sequencing the most valuable type-strain genomes for metagenomic binning, comparative biology and taxonomic classification.</title>
        <authorList>
            <person name="Goeker M."/>
        </authorList>
    </citation>
    <scope>NUCLEOTIDE SEQUENCE [LARGE SCALE GENOMIC DNA]</scope>
    <source>
        <strain evidence="2 3">DSM 25281</strain>
    </source>
</reference>
<gene>
    <name evidence="2" type="ORF">DFR59_10747</name>
</gene>
<organism evidence="2 3">
    <name type="scientific">Falsibacillus pallidus</name>
    <dbReference type="NCBI Taxonomy" id="493781"/>
    <lineage>
        <taxon>Bacteria</taxon>
        <taxon>Bacillati</taxon>
        <taxon>Bacillota</taxon>
        <taxon>Bacilli</taxon>
        <taxon>Bacillales</taxon>
        <taxon>Bacillaceae</taxon>
        <taxon>Falsibacillus</taxon>
    </lineage>
</organism>
<dbReference type="Proteomes" id="UP000255326">
    <property type="component" value="Unassembled WGS sequence"/>
</dbReference>
<proteinExistence type="predicted"/>
<comment type="caution">
    <text evidence="2">The sequence shown here is derived from an EMBL/GenBank/DDBJ whole genome shotgun (WGS) entry which is preliminary data.</text>
</comment>
<name>A0A370GGT6_9BACI</name>
<keyword evidence="3" id="KW-1185">Reference proteome</keyword>
<evidence type="ECO:0000313" key="2">
    <source>
        <dbReference type="EMBL" id="RDI41594.1"/>
    </source>
</evidence>
<feature type="region of interest" description="Disordered" evidence="1">
    <location>
        <begin position="141"/>
        <end position="163"/>
    </location>
</feature>
<keyword evidence="2" id="KW-0167">Capsid protein</keyword>
<keyword evidence="2" id="KW-0946">Virion</keyword>
<evidence type="ECO:0000313" key="3">
    <source>
        <dbReference type="Proteomes" id="UP000255326"/>
    </source>
</evidence>
<accession>A0A370GGT6</accession>
<dbReference type="AlphaFoldDB" id="A0A370GGT6"/>
<dbReference type="EMBL" id="QQAY01000007">
    <property type="protein sequence ID" value="RDI41594.1"/>
    <property type="molecule type" value="Genomic_DNA"/>
</dbReference>
<evidence type="ECO:0000256" key="1">
    <source>
        <dbReference type="SAM" id="MobiDB-lite"/>
    </source>
</evidence>
<sequence length="163" mass="18622">MNGELMRGLQGKVVKINRGGHEARTGLVLGSTDDFFTLLTEKDGVVYYKHDHVKSMTDNAKKGFDFNMEMPETLAYLKADSFGELLGQMRYQWVKINRGGHDALEGVLDDVNENYVTVVHHEEVVRIALYHIKSISYGVKAEKNEDKKEDKKEENKEDNKQSK</sequence>
<dbReference type="RefSeq" id="WP_114745934.1">
    <property type="nucleotide sequence ID" value="NZ_QQAY01000007.1"/>
</dbReference>